<keyword evidence="6" id="KW-0411">Iron-sulfur</keyword>
<keyword evidence="9" id="KW-1185">Reference proteome</keyword>
<evidence type="ECO:0000313" key="8">
    <source>
        <dbReference type="EMBL" id="GFH05067.1"/>
    </source>
</evidence>
<reference evidence="8 9" key="1">
    <citation type="journal article" date="2019" name="Emerg. Microbes Infect.">
        <title>Comprehensive subspecies identification of 175 nontuberculous mycobacteria species based on 7547 genomic profiles.</title>
        <authorList>
            <person name="Matsumoto Y."/>
            <person name="Kinjo T."/>
            <person name="Motooka D."/>
            <person name="Nabeya D."/>
            <person name="Jung N."/>
            <person name="Uechi K."/>
            <person name="Horii T."/>
            <person name="Iida T."/>
            <person name="Fujita J."/>
            <person name="Nakamura S."/>
        </authorList>
    </citation>
    <scope>NUCLEOTIDE SEQUENCE [LARGE SCALE GENOMIC DNA]</scope>
    <source>
        <strain evidence="8 9">JCM 30996</strain>
    </source>
</reference>
<dbReference type="GO" id="GO:0016705">
    <property type="term" value="F:oxidoreductase activity, acting on paired donors, with incorporation or reduction of molecular oxygen"/>
    <property type="evidence" value="ECO:0007669"/>
    <property type="project" value="UniProtKB-ARBA"/>
</dbReference>
<dbReference type="PANTHER" id="PTHR43756">
    <property type="entry name" value="CHOLINE MONOOXYGENASE, CHLOROPLASTIC"/>
    <property type="match status" value="1"/>
</dbReference>
<evidence type="ECO:0000259" key="7">
    <source>
        <dbReference type="PROSITE" id="PS51296"/>
    </source>
</evidence>
<gene>
    <name evidence="8" type="ORF">MHIP_55500</name>
</gene>
<keyword evidence="3" id="KW-0479">Metal-binding</keyword>
<dbReference type="CDD" id="cd03469">
    <property type="entry name" value="Rieske_RO_Alpha_N"/>
    <property type="match status" value="1"/>
</dbReference>
<dbReference type="InterPro" id="IPR015879">
    <property type="entry name" value="Ring_hydroxy_dOase_asu_C_dom"/>
</dbReference>
<accession>A0A7I9ZWC5</accession>
<evidence type="ECO:0000256" key="6">
    <source>
        <dbReference type="ARBA" id="ARBA00023014"/>
    </source>
</evidence>
<proteinExistence type="predicted"/>
<dbReference type="AlphaFoldDB" id="A0A7I9ZWC5"/>
<organism evidence="8 9">
    <name type="scientific">Mycolicibacterium hippocampi</name>
    <dbReference type="NCBI Taxonomy" id="659824"/>
    <lineage>
        <taxon>Bacteria</taxon>
        <taxon>Bacillati</taxon>
        <taxon>Actinomycetota</taxon>
        <taxon>Actinomycetes</taxon>
        <taxon>Mycobacteriales</taxon>
        <taxon>Mycobacteriaceae</taxon>
        <taxon>Mycolicibacterium</taxon>
    </lineage>
</organism>
<keyword evidence="2" id="KW-0001">2Fe-2S</keyword>
<dbReference type="PANTHER" id="PTHR43756:SF5">
    <property type="entry name" value="CHOLINE MONOOXYGENASE, CHLOROPLASTIC"/>
    <property type="match status" value="1"/>
</dbReference>
<evidence type="ECO:0000313" key="9">
    <source>
        <dbReference type="Proteomes" id="UP000465304"/>
    </source>
</evidence>
<dbReference type="Proteomes" id="UP000465304">
    <property type="component" value="Unassembled WGS sequence"/>
</dbReference>
<comment type="cofactor">
    <cofactor evidence="1">
        <name>Fe cation</name>
        <dbReference type="ChEBI" id="CHEBI:24875"/>
    </cofactor>
</comment>
<evidence type="ECO:0000256" key="4">
    <source>
        <dbReference type="ARBA" id="ARBA00023002"/>
    </source>
</evidence>
<dbReference type="PROSITE" id="PS51296">
    <property type="entry name" value="RIESKE"/>
    <property type="match status" value="1"/>
</dbReference>
<dbReference type="Gene3D" id="3.90.380.10">
    <property type="entry name" value="Naphthalene 1,2-dioxygenase Alpha Subunit, Chain A, domain 1"/>
    <property type="match status" value="1"/>
</dbReference>
<dbReference type="GO" id="GO:0005506">
    <property type="term" value="F:iron ion binding"/>
    <property type="evidence" value="ECO:0007669"/>
    <property type="project" value="InterPro"/>
</dbReference>
<dbReference type="GO" id="GO:0004497">
    <property type="term" value="F:monooxygenase activity"/>
    <property type="evidence" value="ECO:0007669"/>
    <property type="project" value="UniProtKB-ARBA"/>
</dbReference>
<feature type="domain" description="Rieske" evidence="7">
    <location>
        <begin position="59"/>
        <end position="179"/>
    </location>
</feature>
<dbReference type="Gene3D" id="2.102.10.10">
    <property type="entry name" value="Rieske [2Fe-2S] iron-sulphur domain"/>
    <property type="match status" value="1"/>
</dbReference>
<comment type="caution">
    <text evidence="8">The sequence shown here is derived from an EMBL/GenBank/DDBJ whole genome shotgun (WGS) entry which is preliminary data.</text>
</comment>
<dbReference type="InterPro" id="IPR036922">
    <property type="entry name" value="Rieske_2Fe-2S_sf"/>
</dbReference>
<evidence type="ECO:0000256" key="3">
    <source>
        <dbReference type="ARBA" id="ARBA00022723"/>
    </source>
</evidence>
<dbReference type="SUPFAM" id="SSF50022">
    <property type="entry name" value="ISP domain"/>
    <property type="match status" value="1"/>
</dbReference>
<dbReference type="InterPro" id="IPR001663">
    <property type="entry name" value="Rng_hydr_dOase-A"/>
</dbReference>
<dbReference type="EMBL" id="BLLB01000002">
    <property type="protein sequence ID" value="GFH05067.1"/>
    <property type="molecule type" value="Genomic_DNA"/>
</dbReference>
<name>A0A7I9ZWC5_9MYCO</name>
<keyword evidence="4" id="KW-0560">Oxidoreductase</keyword>
<sequence length="476" mass="53919">MMTHTESHLDTAIEIDADEDDSTGLIAEDLSEPMTIPVEAYISETYARAERDRLWRKVWQQVGRVEEISEVGSYLTYDILDDSVIIVRTGTGSSAADFAAHHNVCMHRGRKLVDTPDGAKNAVGRARKSFVCGFHGWTYGLDGACTHIREQDDWQGTLTRENTHLAPVQVDTWGGWLFVNMDPGCEPLVDYLFPASKILDPFGLENMRYKWRKWLYFDCNWKVAMEAFNETYHVFTTHPEFNKFGEFKGWAKAQGRHSNIGYDAPKGMDETKSKIRLGTGDDPRVTTAEMQMYTWEQTNATTTETLVNAAKRLVDELPEGTPPDKVLQHWLASARRDDEARGVIWPTIPPDILGQSGTAWQIFPNFQIGQGLTSALCYSARPDPSYDPNKCIFEVAVFELYPKGEEPETEWQYTPKDSPNWLSVLPQDFSNMAAVQQGMKSAGFPGTRPNPYRERSTVNLHHQLSKYMGTGQPREL</sequence>
<evidence type="ECO:0000256" key="1">
    <source>
        <dbReference type="ARBA" id="ARBA00001962"/>
    </source>
</evidence>
<protein>
    <submittedName>
        <fullName evidence="8">(2Fe-2S)-binding protein</fullName>
    </submittedName>
</protein>
<dbReference type="CDD" id="cd08882">
    <property type="entry name" value="RHO_alpha_C_MupW-like"/>
    <property type="match status" value="1"/>
</dbReference>
<dbReference type="GO" id="GO:0051537">
    <property type="term" value="F:2 iron, 2 sulfur cluster binding"/>
    <property type="evidence" value="ECO:0007669"/>
    <property type="project" value="UniProtKB-KW"/>
</dbReference>
<keyword evidence="5" id="KW-0408">Iron</keyword>
<dbReference type="SUPFAM" id="SSF55961">
    <property type="entry name" value="Bet v1-like"/>
    <property type="match status" value="1"/>
</dbReference>
<evidence type="ECO:0000256" key="5">
    <source>
        <dbReference type="ARBA" id="ARBA00023004"/>
    </source>
</evidence>
<dbReference type="PRINTS" id="PR00090">
    <property type="entry name" value="RNGDIOXGNASE"/>
</dbReference>
<dbReference type="Pfam" id="PF00355">
    <property type="entry name" value="Rieske"/>
    <property type="match status" value="1"/>
</dbReference>
<evidence type="ECO:0000256" key="2">
    <source>
        <dbReference type="ARBA" id="ARBA00022714"/>
    </source>
</evidence>
<dbReference type="Pfam" id="PF00848">
    <property type="entry name" value="Ring_hydroxyl_A"/>
    <property type="match status" value="1"/>
</dbReference>
<dbReference type="InterPro" id="IPR017941">
    <property type="entry name" value="Rieske_2Fe-2S"/>
</dbReference>